<dbReference type="AlphaFoldDB" id="A0A6J7IUQ2"/>
<proteinExistence type="inferred from homology"/>
<dbReference type="EMBL" id="CAFBMR010000183">
    <property type="protein sequence ID" value="CAB4934575.1"/>
    <property type="molecule type" value="Genomic_DNA"/>
</dbReference>
<dbReference type="Pfam" id="PF02585">
    <property type="entry name" value="PIG-L"/>
    <property type="match status" value="1"/>
</dbReference>
<sequence>MSRRLLLVHAHPDDESIGTGTTMARYVAEGAQVTLVTCTLGEEGEVIIDELGHLAATHSDTLGDHRQVELADAMRELGVTDHRQLGAPGKYRDSGMVGTPSNERSDCFWRSDLLSAANDLVAVIREVRPQVLVTYDDFGGYGHPDHIQAHRVSMYAMVLAASPTFRADLGEAWSISKVYWTAFPRSIIRAGIEALRAQGDTSGFAEMDPDDIPFAIDDALVTTAIDGTAYLDRKMAALRAHATQVSVDGGFFALADHVGAEAFGVEYYRLAQGVPGGVRDALGRETDLFGGLAGP</sequence>
<organism evidence="3">
    <name type="scientific">freshwater metagenome</name>
    <dbReference type="NCBI Taxonomy" id="449393"/>
    <lineage>
        <taxon>unclassified sequences</taxon>
        <taxon>metagenomes</taxon>
        <taxon>ecological metagenomes</taxon>
    </lineage>
</organism>
<dbReference type="NCBIfam" id="TIGR03445">
    <property type="entry name" value="mycothiol_MshB"/>
    <property type="match status" value="1"/>
</dbReference>
<dbReference type="PANTHER" id="PTHR12993">
    <property type="entry name" value="N-ACETYLGLUCOSAMINYL-PHOSPHATIDYLINOSITOL DE-N-ACETYLASE-RELATED"/>
    <property type="match status" value="1"/>
</dbReference>
<evidence type="ECO:0000256" key="2">
    <source>
        <dbReference type="ARBA" id="ARBA00022801"/>
    </source>
</evidence>
<dbReference type="InterPro" id="IPR024078">
    <property type="entry name" value="LmbE-like_dom_sf"/>
</dbReference>
<dbReference type="Gene3D" id="3.40.50.10320">
    <property type="entry name" value="LmbE-like"/>
    <property type="match status" value="1"/>
</dbReference>
<dbReference type="GO" id="GO:0035595">
    <property type="term" value="F:N-acetylglucosaminylinositol deacetylase activity"/>
    <property type="evidence" value="ECO:0007669"/>
    <property type="project" value="InterPro"/>
</dbReference>
<accession>A0A6J7IUQ2</accession>
<gene>
    <name evidence="3" type="ORF">UFOPK3610_02127</name>
</gene>
<keyword evidence="2" id="KW-0378">Hydrolase</keyword>
<dbReference type="InterPro" id="IPR003737">
    <property type="entry name" value="GlcNAc_PI_deacetylase-related"/>
</dbReference>
<evidence type="ECO:0000313" key="3">
    <source>
        <dbReference type="EMBL" id="CAB4934575.1"/>
    </source>
</evidence>
<keyword evidence="1" id="KW-0479">Metal-binding</keyword>
<protein>
    <submittedName>
        <fullName evidence="3">Unannotated protein</fullName>
    </submittedName>
</protein>
<dbReference type="InterPro" id="IPR017810">
    <property type="entry name" value="Mycothiol_biosynthesis_MshB"/>
</dbReference>
<reference evidence="3" key="1">
    <citation type="submission" date="2020-05" db="EMBL/GenBank/DDBJ databases">
        <authorList>
            <person name="Chiriac C."/>
            <person name="Salcher M."/>
            <person name="Ghai R."/>
            <person name="Kavagutti S V."/>
        </authorList>
    </citation>
    <scope>NUCLEOTIDE SEQUENCE</scope>
</reference>
<dbReference type="PANTHER" id="PTHR12993:SF26">
    <property type="entry name" value="1D-MYO-INOSITOL 2-ACETAMIDO-2-DEOXY-ALPHA-D-GLUCOPYRANOSIDE DEACETYLASE"/>
    <property type="match status" value="1"/>
</dbReference>
<evidence type="ECO:0000256" key="1">
    <source>
        <dbReference type="ARBA" id="ARBA00022723"/>
    </source>
</evidence>
<dbReference type="HAMAP" id="MF_01696">
    <property type="entry name" value="MshB"/>
    <property type="match status" value="1"/>
</dbReference>
<name>A0A6J7IUQ2_9ZZZZ</name>
<dbReference type="GO" id="GO:0046872">
    <property type="term" value="F:metal ion binding"/>
    <property type="evidence" value="ECO:0007669"/>
    <property type="project" value="UniProtKB-KW"/>
</dbReference>
<dbReference type="SUPFAM" id="SSF102588">
    <property type="entry name" value="LmbE-like"/>
    <property type="match status" value="1"/>
</dbReference>